<dbReference type="Pfam" id="PF08800">
    <property type="entry name" value="BT4734-like_N"/>
    <property type="match status" value="1"/>
</dbReference>
<accession>A0A418MB80</accession>
<comment type="caution">
    <text evidence="4">The sequence shown here is derived from an EMBL/GenBank/DDBJ whole genome shotgun (WGS) entry which is preliminary data.</text>
</comment>
<dbReference type="OrthoDB" id="9801888at2"/>
<evidence type="ECO:0000313" key="5">
    <source>
        <dbReference type="Proteomes" id="UP000283523"/>
    </source>
</evidence>
<dbReference type="InterPro" id="IPR014819">
    <property type="entry name" value="PriCT_2"/>
</dbReference>
<organism evidence="4 5">
    <name type="scientific">Fibrisoma montanum</name>
    <dbReference type="NCBI Taxonomy" id="2305895"/>
    <lineage>
        <taxon>Bacteria</taxon>
        <taxon>Pseudomonadati</taxon>
        <taxon>Bacteroidota</taxon>
        <taxon>Cytophagia</taxon>
        <taxon>Cytophagales</taxon>
        <taxon>Spirosomataceae</taxon>
        <taxon>Fibrisoma</taxon>
    </lineage>
</organism>
<keyword evidence="5" id="KW-1185">Reference proteome</keyword>
<evidence type="ECO:0000259" key="3">
    <source>
        <dbReference type="Pfam" id="PF08800"/>
    </source>
</evidence>
<dbReference type="EMBL" id="QXED01000003">
    <property type="protein sequence ID" value="RIV23627.1"/>
    <property type="molecule type" value="Genomic_DNA"/>
</dbReference>
<name>A0A418MB80_9BACT</name>
<dbReference type="InterPro" id="IPR007936">
    <property type="entry name" value="VapE-like_dom"/>
</dbReference>
<dbReference type="Pfam" id="PF05272">
    <property type="entry name" value="VapE-like_dom"/>
    <property type="match status" value="1"/>
</dbReference>
<proteinExistence type="predicted"/>
<dbReference type="RefSeq" id="WP_119667843.1">
    <property type="nucleotide sequence ID" value="NZ_QXED01000003.1"/>
</dbReference>
<dbReference type="InterPro" id="IPR014907">
    <property type="entry name" value="BT4734-like_N"/>
</dbReference>
<protein>
    <submittedName>
        <fullName evidence="4">Uncharacterized protein</fullName>
    </submittedName>
</protein>
<feature type="domain" description="Primase C-terminal 2" evidence="2">
    <location>
        <begin position="224"/>
        <end position="287"/>
    </location>
</feature>
<evidence type="ECO:0000313" key="4">
    <source>
        <dbReference type="EMBL" id="RIV23627.1"/>
    </source>
</evidence>
<dbReference type="GO" id="GO:0016817">
    <property type="term" value="F:hydrolase activity, acting on acid anhydrides"/>
    <property type="evidence" value="ECO:0007669"/>
    <property type="project" value="InterPro"/>
</dbReference>
<dbReference type="AlphaFoldDB" id="A0A418MB80"/>
<sequence length="735" mass="84407">MTTTLNALITYYQHYGDKIGLDISLEDFFTGVRTNPTWKAYADAVRAIDRDTNPDGYKAAKDKGEFVILSGRCKDRSEKGLVEPSGVMGIDFDKLNDDLERVREQLMADKYTMAAGKSVGGRGLFALVRVDAGRWGDSFDGLRDYYAKTYGLVAAFDKGCRNINRLRFVTHDPDLYVAASEPPLFREYPTAKARREAAKPIGTFIHTGRDIDHLLEQVEGRALDITGSYEDWIKLGWSLIAQYGEEARDYFDRFSRFHPDYDERETERKFDYLMRVNPHTVTISYLYARCKAMGLDVMTEQTRDIVSLAALRKKLKVSREGTVDELIRMEKVDPAEAQAIVKQVYDAKEEIQTDETLFDQLEIFLRKEFPMRRNAISRYIEDQDGRSLVDDDFNGIWVDAYKRVSDKITDKMVNKLIHSPFTPTYNPIQDFFEQHKHRRPTGMIKALADTIDSYTGLEGSSFFPDYAEFIIRKWMLGIISAVFDEHSPLILVLTGPKNTGKTEWFRRLLPAELNRYFAETTWPVSKDTEMIMCENLITFNDEWKGPTVKDPETLKGLASIDRFTIREPYGKAFVKRRRLAVMCGTSNPTQIIADPDNNRKIVAIHVRSIDYEAYNAIDKVDLLMEAYHAYQAGERHHLSKEDVARIAEEIQGFEVHSMERQLLEAYVEKPTGKGGQDVVFMSALKIMLYLENKANNRKLSEAMIGRELSALGYEKKRKRAADGLREYGYDVVLRV</sequence>
<evidence type="ECO:0000259" key="2">
    <source>
        <dbReference type="Pfam" id="PF08707"/>
    </source>
</evidence>
<dbReference type="PANTHER" id="PTHR34985:SF1">
    <property type="entry name" value="SLR0554 PROTEIN"/>
    <property type="match status" value="1"/>
</dbReference>
<feature type="domain" description="Virulence-associated protein E-like" evidence="1">
    <location>
        <begin position="464"/>
        <end position="649"/>
    </location>
</feature>
<evidence type="ECO:0000259" key="1">
    <source>
        <dbReference type="Pfam" id="PF05272"/>
    </source>
</evidence>
<dbReference type="Pfam" id="PF08707">
    <property type="entry name" value="PriCT_2"/>
    <property type="match status" value="1"/>
</dbReference>
<reference evidence="4 5" key="1">
    <citation type="submission" date="2018-08" db="EMBL/GenBank/DDBJ databases">
        <title>Fibrisoma montanum sp. nov., isolated from Danxia mountain soil.</title>
        <authorList>
            <person name="Huang Y."/>
        </authorList>
    </citation>
    <scope>NUCLEOTIDE SEQUENCE [LARGE SCALE GENOMIC DNA]</scope>
    <source>
        <strain evidence="4 5">HYT19</strain>
    </source>
</reference>
<feature type="domain" description="BT4734-like N-terminal" evidence="3">
    <location>
        <begin position="61"/>
        <end position="176"/>
    </location>
</feature>
<dbReference type="Proteomes" id="UP000283523">
    <property type="component" value="Unassembled WGS sequence"/>
</dbReference>
<dbReference type="PANTHER" id="PTHR34985">
    <property type="entry name" value="SLR0554 PROTEIN"/>
    <property type="match status" value="1"/>
</dbReference>
<gene>
    <name evidence="4" type="ORF">DYU11_11640</name>
</gene>